<gene>
    <name evidence="8" type="ORF">E8E13_001975</name>
</gene>
<evidence type="ECO:0000256" key="6">
    <source>
        <dbReference type="SAM" id="MobiDB-lite"/>
    </source>
</evidence>
<evidence type="ECO:0000256" key="4">
    <source>
        <dbReference type="ARBA" id="ARBA00022833"/>
    </source>
</evidence>
<organism evidence="8 9">
    <name type="scientific">Curvularia kusanoi</name>
    <name type="common">Cochliobolus kusanoi</name>
    <dbReference type="NCBI Taxonomy" id="90978"/>
    <lineage>
        <taxon>Eukaryota</taxon>
        <taxon>Fungi</taxon>
        <taxon>Dikarya</taxon>
        <taxon>Ascomycota</taxon>
        <taxon>Pezizomycotina</taxon>
        <taxon>Dothideomycetes</taxon>
        <taxon>Pleosporomycetidae</taxon>
        <taxon>Pleosporales</taxon>
        <taxon>Pleosporineae</taxon>
        <taxon>Pleosporaceae</taxon>
        <taxon>Curvularia</taxon>
    </lineage>
</organism>
<dbReference type="SMART" id="SM00355">
    <property type="entry name" value="ZnF_C2H2"/>
    <property type="match status" value="2"/>
</dbReference>
<evidence type="ECO:0000313" key="9">
    <source>
        <dbReference type="Proteomes" id="UP000801428"/>
    </source>
</evidence>
<dbReference type="InterPro" id="IPR013087">
    <property type="entry name" value="Znf_C2H2_type"/>
</dbReference>
<dbReference type="GO" id="GO:0045944">
    <property type="term" value="P:positive regulation of transcription by RNA polymerase II"/>
    <property type="evidence" value="ECO:0007669"/>
    <property type="project" value="UniProtKB-ARBA"/>
</dbReference>
<dbReference type="EMBL" id="SWKU01000034">
    <property type="protein sequence ID" value="KAF2995220.1"/>
    <property type="molecule type" value="Genomic_DNA"/>
</dbReference>
<name>A0A9P4W2R0_CURKU</name>
<dbReference type="InterPro" id="IPR036236">
    <property type="entry name" value="Znf_C2H2_sf"/>
</dbReference>
<comment type="caution">
    <text evidence="8">The sequence shown here is derived from an EMBL/GenBank/DDBJ whole genome shotgun (WGS) entry which is preliminary data.</text>
</comment>
<keyword evidence="2" id="KW-0677">Repeat</keyword>
<dbReference type="Pfam" id="PF00096">
    <property type="entry name" value="zf-C2H2"/>
    <property type="match status" value="1"/>
</dbReference>
<dbReference type="PROSITE" id="PS00028">
    <property type="entry name" value="ZINC_FINGER_C2H2_1"/>
    <property type="match status" value="2"/>
</dbReference>
<dbReference type="InterPro" id="IPR050329">
    <property type="entry name" value="GLI_C2H2-zinc-finger"/>
</dbReference>
<feature type="region of interest" description="Disordered" evidence="6">
    <location>
        <begin position="128"/>
        <end position="174"/>
    </location>
</feature>
<reference evidence="8" key="1">
    <citation type="submission" date="2019-04" db="EMBL/GenBank/DDBJ databases">
        <title>Sequencing of skin fungus with MAO and IRED activity.</title>
        <authorList>
            <person name="Marsaioli A.J."/>
            <person name="Bonatto J.M.C."/>
            <person name="Reis Junior O."/>
        </authorList>
    </citation>
    <scope>NUCLEOTIDE SEQUENCE</scope>
    <source>
        <strain evidence="8">30M1</strain>
    </source>
</reference>
<evidence type="ECO:0000256" key="1">
    <source>
        <dbReference type="ARBA" id="ARBA00022723"/>
    </source>
</evidence>
<dbReference type="GO" id="GO:0000981">
    <property type="term" value="F:DNA-binding transcription factor activity, RNA polymerase II-specific"/>
    <property type="evidence" value="ECO:0007669"/>
    <property type="project" value="TreeGrafter"/>
</dbReference>
<sequence>MTGPWNAYLPSQMGTFAESPLSPSSHGSNWSFSTAQEHSDLDYAMSSQQSFWQPQVPSTHVMSGQTIAPADALVGVEDDYNFVEDDSSSFVMEAETFDNAPMAFPTSPHDSAPMALPPSPQEVEVKQELEGSEADDKFTHSIHVSPQGGKTVKKERRPSNGVAKRRNSKSKSQLVVRRNHNGHIDVEGYQLNPLTGKREPINGPTVEWKYCEWQGCNSRFKRPEHLKRHQRIHLGVKEHECRVQGCPKVFDRRDNYWQHGTTHIKVPGKKDGRNTRLPFRQMIKYADDAKHIEFLEKAYRKLCPEDHESEDESFGDHSQGRMRCRL</sequence>
<keyword evidence="9" id="KW-1185">Reference proteome</keyword>
<keyword evidence="4" id="KW-0862">Zinc</keyword>
<dbReference type="SUPFAM" id="SSF57667">
    <property type="entry name" value="beta-beta-alpha zinc fingers"/>
    <property type="match status" value="1"/>
</dbReference>
<evidence type="ECO:0000256" key="3">
    <source>
        <dbReference type="ARBA" id="ARBA00022771"/>
    </source>
</evidence>
<protein>
    <recommendedName>
        <fullName evidence="7">C2H2-type domain-containing protein</fullName>
    </recommendedName>
</protein>
<dbReference type="GO" id="GO:0005634">
    <property type="term" value="C:nucleus"/>
    <property type="evidence" value="ECO:0007669"/>
    <property type="project" value="UniProtKB-ARBA"/>
</dbReference>
<feature type="domain" description="C2H2-type" evidence="7">
    <location>
        <begin position="209"/>
        <end position="238"/>
    </location>
</feature>
<evidence type="ECO:0000313" key="8">
    <source>
        <dbReference type="EMBL" id="KAF2995220.1"/>
    </source>
</evidence>
<evidence type="ECO:0000256" key="5">
    <source>
        <dbReference type="PROSITE-ProRule" id="PRU00042"/>
    </source>
</evidence>
<dbReference type="GO" id="GO:0000978">
    <property type="term" value="F:RNA polymerase II cis-regulatory region sequence-specific DNA binding"/>
    <property type="evidence" value="ECO:0007669"/>
    <property type="project" value="TreeGrafter"/>
</dbReference>
<keyword evidence="3 5" id="KW-0863">Zinc-finger</keyword>
<feature type="compositionally biased region" description="Basic and acidic residues" evidence="6">
    <location>
        <begin position="128"/>
        <end position="139"/>
    </location>
</feature>
<accession>A0A9P4W2R0</accession>
<proteinExistence type="predicted"/>
<dbReference type="OrthoDB" id="3685083at2759"/>
<dbReference type="Gene3D" id="3.30.160.60">
    <property type="entry name" value="Classic Zinc Finger"/>
    <property type="match status" value="1"/>
</dbReference>
<dbReference type="AlphaFoldDB" id="A0A9P4W2R0"/>
<dbReference type="GO" id="GO:0008270">
    <property type="term" value="F:zinc ion binding"/>
    <property type="evidence" value="ECO:0007669"/>
    <property type="project" value="UniProtKB-KW"/>
</dbReference>
<dbReference type="PROSITE" id="PS50157">
    <property type="entry name" value="ZINC_FINGER_C2H2_2"/>
    <property type="match status" value="1"/>
</dbReference>
<dbReference type="PANTHER" id="PTHR19818:SF139">
    <property type="entry name" value="PAIR-RULE PROTEIN ODD-PAIRED"/>
    <property type="match status" value="1"/>
</dbReference>
<keyword evidence="1" id="KW-0479">Metal-binding</keyword>
<dbReference type="Proteomes" id="UP000801428">
    <property type="component" value="Unassembled WGS sequence"/>
</dbReference>
<dbReference type="PANTHER" id="PTHR19818">
    <property type="entry name" value="ZINC FINGER PROTEIN ZIC AND GLI"/>
    <property type="match status" value="1"/>
</dbReference>
<evidence type="ECO:0000259" key="7">
    <source>
        <dbReference type="PROSITE" id="PS50157"/>
    </source>
</evidence>
<evidence type="ECO:0000256" key="2">
    <source>
        <dbReference type="ARBA" id="ARBA00022737"/>
    </source>
</evidence>